<comment type="caution">
    <text evidence="1">The sequence shown here is derived from an EMBL/GenBank/DDBJ whole genome shotgun (WGS) entry which is preliminary data.</text>
</comment>
<dbReference type="EMBL" id="JJML01000069">
    <property type="protein sequence ID" value="KGF71507.1"/>
    <property type="molecule type" value="Genomic_DNA"/>
</dbReference>
<protein>
    <submittedName>
        <fullName evidence="1">Uncharacterized protein</fullName>
    </submittedName>
</protein>
<gene>
    <name evidence="1" type="ORF">DO97_18100</name>
</gene>
<reference evidence="1 2" key="1">
    <citation type="journal article" date="2014" name="Mol. Ecol.">
        <title>Evolution of Synechococcus.</title>
        <authorList>
            <person name="Dvorak P."/>
            <person name="Casamatta D."/>
            <person name="Hasler P."/>
            <person name="Poulickova A."/>
            <person name="Ondrej V."/>
            <person name="Sanges R."/>
        </authorList>
    </citation>
    <scope>NUCLEOTIDE SEQUENCE [LARGE SCALE GENOMIC DNA]</scope>
    <source>
        <strain evidence="1 2">CAUP A 1101</strain>
    </source>
</reference>
<evidence type="ECO:0000313" key="1">
    <source>
        <dbReference type="EMBL" id="KGF71507.1"/>
    </source>
</evidence>
<accession>A0A098THP4</accession>
<keyword evidence="2" id="KW-1185">Reference proteome</keyword>
<dbReference type="AlphaFoldDB" id="A0A098THP4"/>
<sequence>MTSGGDVFQNITGSTIVNKSIVEASFNKVKEEFDSDTANALKVVAAEIEKAGNKEAAELFESFNEELQKPEPKRSVLRNF</sequence>
<proteinExistence type="predicted"/>
<organism evidence="1 2">
    <name type="scientific">Neosynechococcus sphagnicola sy1</name>
    <dbReference type="NCBI Taxonomy" id="1497020"/>
    <lineage>
        <taxon>Bacteria</taxon>
        <taxon>Bacillati</taxon>
        <taxon>Cyanobacteriota</taxon>
        <taxon>Cyanophyceae</taxon>
        <taxon>Neosynechococcales</taxon>
        <taxon>Neosynechococcaceae</taxon>
        <taxon>Neosynechococcus</taxon>
    </lineage>
</organism>
<name>A0A098THP4_9CYAN</name>
<dbReference type="Proteomes" id="UP000030170">
    <property type="component" value="Unassembled WGS sequence"/>
</dbReference>
<evidence type="ECO:0000313" key="2">
    <source>
        <dbReference type="Proteomes" id="UP000030170"/>
    </source>
</evidence>